<keyword evidence="1" id="KW-0472">Membrane</keyword>
<sequence>MKKEEKVFDYNRQKVRDNLLSGFKRTRGESTVADIAALTGLPLPQINAELPALADEYGARLKVTEKGELLYSFPKNMKSRYKGFGPGAKRFLKTLGKTAVEVSKFLFKTWILVMLGGYFIIFLALALFAMLASVAVQFGGGGRSDSRSSSRGGGLGGLWLTTRLFDSLIRIWFYSELFKPPQERFGQGRAKAQRRPLHKAVFSHVFGDGDPNADWNEVEKKTVIAFLQTHKGIISMAEFMAITGLEPEEAEIAINKYLLEFEGSPEVSPEGSIYFSFPSLLSRMGSTAEFIGSSVKLKKLHRFSSNGPRADRTFRLINGVNIVFGGYFLYHVLSLGGAFYLSTPRGLALRGGLPIIYSATGYLLQSLGATSAVPIIFWGLGVVPLVFSAFFFAIPILRWLKQKADNEKIKTENLRRIVYRNILSGDGVIDSNLGTQIEEARPSDPKAIEKISLRLAAWSGAEPKEGGYEFTELKRVQRDMEKLRASVDLDSFSPGETVFDTES</sequence>
<comment type="caution">
    <text evidence="2">The sequence shown here is derived from an EMBL/GenBank/DDBJ whole genome shotgun (WGS) entry which is preliminary data.</text>
</comment>
<dbReference type="PANTHER" id="PTHR47380">
    <property type="entry name" value="OS02G0533000 PROTEIN"/>
    <property type="match status" value="1"/>
</dbReference>
<organism evidence="2">
    <name type="scientific">bioreactor metagenome</name>
    <dbReference type="NCBI Taxonomy" id="1076179"/>
    <lineage>
        <taxon>unclassified sequences</taxon>
        <taxon>metagenomes</taxon>
        <taxon>ecological metagenomes</taxon>
    </lineage>
</organism>
<dbReference type="InterPro" id="IPR044200">
    <property type="entry name" value="At5g03900-like"/>
</dbReference>
<dbReference type="AlphaFoldDB" id="A0A644TG30"/>
<dbReference type="GO" id="GO:0009941">
    <property type="term" value="C:chloroplast envelope"/>
    <property type="evidence" value="ECO:0007669"/>
    <property type="project" value="TreeGrafter"/>
</dbReference>
<protein>
    <submittedName>
        <fullName evidence="2">Uncharacterized protein</fullName>
    </submittedName>
</protein>
<evidence type="ECO:0000313" key="2">
    <source>
        <dbReference type="EMBL" id="MPL65843.1"/>
    </source>
</evidence>
<reference evidence="2" key="1">
    <citation type="submission" date="2019-08" db="EMBL/GenBank/DDBJ databases">
        <authorList>
            <person name="Kucharzyk K."/>
            <person name="Murdoch R.W."/>
            <person name="Higgins S."/>
            <person name="Loffler F."/>
        </authorList>
    </citation>
    <scope>NUCLEOTIDE SEQUENCE</scope>
</reference>
<gene>
    <name evidence="2" type="ORF">SDC9_11508</name>
</gene>
<dbReference type="EMBL" id="VSSQ01000030">
    <property type="protein sequence ID" value="MPL65843.1"/>
    <property type="molecule type" value="Genomic_DNA"/>
</dbReference>
<feature type="transmembrane region" description="Helical" evidence="1">
    <location>
        <begin position="110"/>
        <end position="136"/>
    </location>
</feature>
<feature type="transmembrane region" description="Helical" evidence="1">
    <location>
        <begin position="375"/>
        <end position="400"/>
    </location>
</feature>
<keyword evidence="1" id="KW-0812">Transmembrane</keyword>
<dbReference type="PANTHER" id="PTHR47380:SF4">
    <property type="entry name" value="OS02G0533000 PROTEIN"/>
    <property type="match status" value="1"/>
</dbReference>
<accession>A0A644TG30</accession>
<keyword evidence="1" id="KW-1133">Transmembrane helix</keyword>
<evidence type="ECO:0000256" key="1">
    <source>
        <dbReference type="SAM" id="Phobius"/>
    </source>
</evidence>
<feature type="transmembrane region" description="Helical" evidence="1">
    <location>
        <begin position="319"/>
        <end position="341"/>
    </location>
</feature>
<proteinExistence type="predicted"/>
<name>A0A644TG30_9ZZZZ</name>
<feature type="transmembrane region" description="Helical" evidence="1">
    <location>
        <begin position="156"/>
        <end position="174"/>
    </location>
</feature>